<keyword evidence="9" id="KW-0289">Folate biosynthesis</keyword>
<reference evidence="14" key="1">
    <citation type="submission" date="2022-10" db="EMBL/GenBank/DDBJ databases">
        <authorList>
            <person name="Botero Cardona J."/>
        </authorList>
    </citation>
    <scope>NUCLEOTIDE SEQUENCE</scope>
    <source>
        <strain evidence="14">R-83534</strain>
    </source>
</reference>
<dbReference type="CDD" id="cd00483">
    <property type="entry name" value="HPPK"/>
    <property type="match status" value="1"/>
</dbReference>
<dbReference type="PANTHER" id="PTHR43071">
    <property type="entry name" value="2-AMINO-4-HYDROXY-6-HYDROXYMETHYLDIHYDROPTERIDINE PYROPHOSPHOKINASE"/>
    <property type="match status" value="1"/>
</dbReference>
<dbReference type="Proteomes" id="UP001154272">
    <property type="component" value="Unassembled WGS sequence"/>
</dbReference>
<feature type="domain" description="7,8-dihydro-6-hydroxymethylpterin-pyrophosphokinase" evidence="13">
    <location>
        <begin position="12"/>
        <end position="145"/>
    </location>
</feature>
<evidence type="ECO:0000313" key="15">
    <source>
        <dbReference type="Proteomes" id="UP001154272"/>
    </source>
</evidence>
<keyword evidence="6" id="KW-0547">Nucleotide-binding</keyword>
<protein>
    <recommendedName>
        <fullName evidence="4">2-amino-4-hydroxy-6-hydroxymethyldihydropteridine pyrophosphokinase</fullName>
        <ecNumber evidence="3">2.7.6.3</ecNumber>
    </recommendedName>
    <alternativeName>
        <fullName evidence="11">6-hydroxymethyl-7,8-dihydropterin pyrophosphokinase</fullName>
    </alternativeName>
    <alternativeName>
        <fullName evidence="12">7,8-dihydro-6-hydroxymethylpterin-pyrophosphokinase</fullName>
    </alternativeName>
</protein>
<evidence type="ECO:0000256" key="7">
    <source>
        <dbReference type="ARBA" id="ARBA00022777"/>
    </source>
</evidence>
<dbReference type="NCBIfam" id="TIGR01498">
    <property type="entry name" value="folK"/>
    <property type="match status" value="1"/>
</dbReference>
<dbReference type="EC" id="2.7.6.3" evidence="3"/>
<accession>A0ABN8W2Z6</accession>
<evidence type="ECO:0000256" key="4">
    <source>
        <dbReference type="ARBA" id="ARBA00016218"/>
    </source>
</evidence>
<evidence type="ECO:0000256" key="6">
    <source>
        <dbReference type="ARBA" id="ARBA00022741"/>
    </source>
</evidence>
<comment type="function">
    <text evidence="10">Catalyzes the transfer of pyrophosphate from adenosine triphosphate (ATP) to 6-hydroxymethyl-7,8-dihydropterin, an enzymatic step in folate biosynthesis pathway.</text>
</comment>
<evidence type="ECO:0000256" key="9">
    <source>
        <dbReference type="ARBA" id="ARBA00022909"/>
    </source>
</evidence>
<evidence type="ECO:0000313" key="14">
    <source>
        <dbReference type="EMBL" id="CAI3927470.1"/>
    </source>
</evidence>
<dbReference type="InterPro" id="IPR035907">
    <property type="entry name" value="Hppk_sf"/>
</dbReference>
<dbReference type="RefSeq" id="WP_152534153.1">
    <property type="nucleotide sequence ID" value="NZ_CAMXCI010000001.1"/>
</dbReference>
<dbReference type="Gene3D" id="3.30.70.560">
    <property type="entry name" value="7,8-Dihydro-6-hydroxymethylpterin-pyrophosphokinase HPPK"/>
    <property type="match status" value="1"/>
</dbReference>
<evidence type="ECO:0000256" key="1">
    <source>
        <dbReference type="ARBA" id="ARBA00005051"/>
    </source>
</evidence>
<comment type="caution">
    <text evidence="14">The sequence shown here is derived from an EMBL/GenBank/DDBJ whole genome shotgun (WGS) entry which is preliminary data.</text>
</comment>
<evidence type="ECO:0000256" key="10">
    <source>
        <dbReference type="ARBA" id="ARBA00029409"/>
    </source>
</evidence>
<organism evidence="14 15">
    <name type="scientific">Commensalibacter papalotli</name>
    <name type="common">ex Botero et al. 2024</name>
    <dbReference type="NCBI Taxonomy" id="2972766"/>
    <lineage>
        <taxon>Bacteria</taxon>
        <taxon>Pseudomonadati</taxon>
        <taxon>Pseudomonadota</taxon>
        <taxon>Alphaproteobacteria</taxon>
        <taxon>Acetobacterales</taxon>
        <taxon>Acetobacteraceae</taxon>
    </lineage>
</organism>
<evidence type="ECO:0000256" key="3">
    <source>
        <dbReference type="ARBA" id="ARBA00013253"/>
    </source>
</evidence>
<dbReference type="Pfam" id="PF01288">
    <property type="entry name" value="HPPK"/>
    <property type="match status" value="1"/>
</dbReference>
<dbReference type="PANTHER" id="PTHR43071:SF1">
    <property type="entry name" value="2-AMINO-4-HYDROXY-6-HYDROXYMETHYLDIHYDROPTERIDINE PYROPHOSPHOKINASE"/>
    <property type="match status" value="1"/>
</dbReference>
<proteinExistence type="inferred from homology"/>
<evidence type="ECO:0000256" key="5">
    <source>
        <dbReference type="ARBA" id="ARBA00022679"/>
    </source>
</evidence>
<comment type="similarity">
    <text evidence="2">Belongs to the HPPK family.</text>
</comment>
<keyword evidence="8" id="KW-0067">ATP-binding</keyword>
<dbReference type="EMBL" id="CAMXCH010000001">
    <property type="protein sequence ID" value="CAI3927470.1"/>
    <property type="molecule type" value="Genomic_DNA"/>
</dbReference>
<dbReference type="InterPro" id="IPR000550">
    <property type="entry name" value="Hppk"/>
</dbReference>
<evidence type="ECO:0000256" key="8">
    <source>
        <dbReference type="ARBA" id="ARBA00022840"/>
    </source>
</evidence>
<evidence type="ECO:0000256" key="2">
    <source>
        <dbReference type="ARBA" id="ARBA00005810"/>
    </source>
</evidence>
<comment type="pathway">
    <text evidence="1">Cofactor biosynthesis; tetrahydrofolate biosynthesis; 2-amino-4-hydroxy-6-hydroxymethyl-7,8-dihydropteridine diphosphate from 7,8-dihydroneopterin triphosphate: step 4/4.</text>
</comment>
<evidence type="ECO:0000259" key="13">
    <source>
        <dbReference type="Pfam" id="PF01288"/>
    </source>
</evidence>
<evidence type="ECO:0000256" key="12">
    <source>
        <dbReference type="ARBA" id="ARBA00033413"/>
    </source>
</evidence>
<name>A0ABN8W2Z6_9PROT</name>
<evidence type="ECO:0000256" key="11">
    <source>
        <dbReference type="ARBA" id="ARBA00029766"/>
    </source>
</evidence>
<keyword evidence="7" id="KW-0418">Kinase</keyword>
<keyword evidence="5" id="KW-0808">Transferase</keyword>
<sequence length="180" mass="20476">MTNFVLDENMIIIAVGSNLGGVWSDTPYGMCQEALRRLSVKLQCSIKQSCWYQTSPIPPSSQPLYTNGVVALDVKIKPIDLLNILNEMEKEAGRVRQKLNDARPLDLDILDVNGEIINDIPKLIVPHPRMHQRGFVLYPLRDIDPEWIHPISHKSVDQLISELPSDQEIIPFIDNKQEEI</sequence>
<keyword evidence="15" id="KW-1185">Reference proteome</keyword>
<gene>
    <name evidence="14" type="ORF">R83534S58_LOCUS320</name>
</gene>
<dbReference type="SUPFAM" id="SSF55083">
    <property type="entry name" value="6-hydroxymethyl-7,8-dihydropterin pyrophosphokinase, HPPK"/>
    <property type="match status" value="1"/>
</dbReference>